<comment type="caution">
    <text evidence="1">The sequence shown here is derived from an EMBL/GenBank/DDBJ whole genome shotgun (WGS) entry which is preliminary data.</text>
</comment>
<protein>
    <submittedName>
        <fullName evidence="1">Uncharacterized protein</fullName>
    </submittedName>
</protein>
<evidence type="ECO:0000313" key="1">
    <source>
        <dbReference type="EMBL" id="CAF1515274.1"/>
    </source>
</evidence>
<organism evidence="1 3">
    <name type="scientific">Rotaria sordida</name>
    <dbReference type="NCBI Taxonomy" id="392033"/>
    <lineage>
        <taxon>Eukaryota</taxon>
        <taxon>Metazoa</taxon>
        <taxon>Spiralia</taxon>
        <taxon>Gnathifera</taxon>
        <taxon>Rotifera</taxon>
        <taxon>Eurotatoria</taxon>
        <taxon>Bdelloidea</taxon>
        <taxon>Philodinida</taxon>
        <taxon>Philodinidae</taxon>
        <taxon>Rotaria</taxon>
    </lineage>
</organism>
<dbReference type="EMBL" id="CAJNOL010012461">
    <property type="protein sequence ID" value="CAF1659923.1"/>
    <property type="molecule type" value="Genomic_DNA"/>
</dbReference>
<evidence type="ECO:0000313" key="4">
    <source>
        <dbReference type="Proteomes" id="UP000663870"/>
    </source>
</evidence>
<dbReference type="AlphaFoldDB" id="A0A815UB59"/>
<evidence type="ECO:0000313" key="3">
    <source>
        <dbReference type="Proteomes" id="UP000663854"/>
    </source>
</evidence>
<keyword evidence="4" id="KW-1185">Reference proteome</keyword>
<evidence type="ECO:0000313" key="2">
    <source>
        <dbReference type="EMBL" id="CAF1659923.1"/>
    </source>
</evidence>
<sequence length="56" mass="6567">SDLDALYRMALQNQTAYKSVEQKRIEERKLHDKEFASQYRALKGSMRSLGFTNKTN</sequence>
<proteinExistence type="predicted"/>
<dbReference type="Proteomes" id="UP000663854">
    <property type="component" value="Unassembled WGS sequence"/>
</dbReference>
<gene>
    <name evidence="2" type="ORF">JXQ802_LOCUS55895</name>
    <name evidence="1" type="ORF">PYM288_LOCUS39350</name>
</gene>
<accession>A0A815UB59</accession>
<dbReference type="EMBL" id="CAJNOH010010634">
    <property type="protein sequence ID" value="CAF1515274.1"/>
    <property type="molecule type" value="Genomic_DNA"/>
</dbReference>
<feature type="non-terminal residue" evidence="1">
    <location>
        <position position="1"/>
    </location>
</feature>
<reference evidence="1" key="1">
    <citation type="submission" date="2021-02" db="EMBL/GenBank/DDBJ databases">
        <authorList>
            <person name="Nowell W R."/>
        </authorList>
    </citation>
    <scope>NUCLEOTIDE SEQUENCE</scope>
</reference>
<dbReference type="Proteomes" id="UP000663870">
    <property type="component" value="Unassembled WGS sequence"/>
</dbReference>
<name>A0A815UB59_9BILA</name>